<dbReference type="Pfam" id="PF00749">
    <property type="entry name" value="tRNA-synt_1c"/>
    <property type="match status" value="1"/>
</dbReference>
<dbReference type="PRINTS" id="PR00987">
    <property type="entry name" value="TRNASYNTHGLU"/>
</dbReference>
<dbReference type="Gene3D" id="3.40.50.620">
    <property type="entry name" value="HUPs"/>
    <property type="match status" value="1"/>
</dbReference>
<proteinExistence type="inferred from homology"/>
<evidence type="ECO:0000256" key="5">
    <source>
        <dbReference type="ARBA" id="ARBA00022840"/>
    </source>
</evidence>
<reference evidence="8" key="1">
    <citation type="submission" date="2020-05" db="EMBL/GenBank/DDBJ databases">
        <authorList>
            <person name="Chiriac C."/>
            <person name="Salcher M."/>
            <person name="Ghai R."/>
            <person name="Kavagutti S V."/>
        </authorList>
    </citation>
    <scope>NUCLEOTIDE SEQUENCE</scope>
</reference>
<keyword evidence="1" id="KW-0436">Ligase</keyword>
<name>A0A6J6FRS6_9ZZZZ</name>
<evidence type="ECO:0000256" key="2">
    <source>
        <dbReference type="ARBA" id="ARBA00022723"/>
    </source>
</evidence>
<dbReference type="NCBIfam" id="TIGR03838">
    <property type="entry name" value="queuosine_YadB"/>
    <property type="match status" value="1"/>
</dbReference>
<dbReference type="NCBIfam" id="NF004315">
    <property type="entry name" value="PRK05710.1-4"/>
    <property type="match status" value="1"/>
</dbReference>
<evidence type="ECO:0000313" key="8">
    <source>
        <dbReference type="EMBL" id="CAB4589745.1"/>
    </source>
</evidence>
<dbReference type="InterPro" id="IPR000924">
    <property type="entry name" value="Glu/Gln-tRNA-synth"/>
</dbReference>
<sequence>MTGRFAPSPTGPLHLGNLRTALVSWLAARRTAATGRWLVRMEDLDPVTSSRDHEVRQLRDLARLGMSPDGEVVRQSERFHLHREAIARLDADGLVYRCYCTRREIREAASAPHDDGRPDGTYPGTCRELTAHARHQREQQGRRAALRLRTEGEIHEFDDLVLGLVRGTVDDVVLQRNDGVPAYNLAVVVDDHLQGVDQVVRGDDLASSTPRQLHLHRLLGFAPPAYAHVPLVLGPDGQRLAKRHGAVTLDDLAAAGWDDVSVARLLLGSLGLAVPDPSRIEPLRVTDVLDAASATFSFATLARERWVLDPAALDAPPAHR</sequence>
<dbReference type="PANTHER" id="PTHR43311">
    <property type="entry name" value="GLUTAMATE--TRNA LIGASE"/>
    <property type="match status" value="1"/>
</dbReference>
<dbReference type="GO" id="GO:0004818">
    <property type="term" value="F:glutamate-tRNA ligase activity"/>
    <property type="evidence" value="ECO:0007669"/>
    <property type="project" value="TreeGrafter"/>
</dbReference>
<dbReference type="EMBL" id="CAEZSR010000221">
    <property type="protein sequence ID" value="CAB4589745.1"/>
    <property type="molecule type" value="Genomic_DNA"/>
</dbReference>
<evidence type="ECO:0000256" key="3">
    <source>
        <dbReference type="ARBA" id="ARBA00022741"/>
    </source>
</evidence>
<evidence type="ECO:0000256" key="1">
    <source>
        <dbReference type="ARBA" id="ARBA00022598"/>
    </source>
</evidence>
<dbReference type="GO" id="GO:0006424">
    <property type="term" value="P:glutamyl-tRNA aminoacylation"/>
    <property type="evidence" value="ECO:0007669"/>
    <property type="project" value="InterPro"/>
</dbReference>
<keyword evidence="2" id="KW-0479">Metal-binding</keyword>
<dbReference type="GO" id="GO:0008270">
    <property type="term" value="F:zinc ion binding"/>
    <property type="evidence" value="ECO:0007669"/>
    <property type="project" value="InterPro"/>
</dbReference>
<keyword evidence="4" id="KW-0862">Zinc</keyword>
<dbReference type="InterPro" id="IPR049940">
    <property type="entry name" value="GluQ/Sye"/>
</dbReference>
<gene>
    <name evidence="8" type="ORF">UFOPK1493_03676</name>
</gene>
<dbReference type="SUPFAM" id="SSF52374">
    <property type="entry name" value="Nucleotidylyl transferase"/>
    <property type="match status" value="1"/>
</dbReference>
<dbReference type="PANTHER" id="PTHR43311:SF1">
    <property type="entry name" value="GLUTAMYL-Q TRNA(ASP) SYNTHETASE"/>
    <property type="match status" value="1"/>
</dbReference>
<dbReference type="AlphaFoldDB" id="A0A6J6FRS6"/>
<evidence type="ECO:0000256" key="4">
    <source>
        <dbReference type="ARBA" id="ARBA00022833"/>
    </source>
</evidence>
<dbReference type="GO" id="GO:0006400">
    <property type="term" value="P:tRNA modification"/>
    <property type="evidence" value="ECO:0007669"/>
    <property type="project" value="InterPro"/>
</dbReference>
<dbReference type="GO" id="GO:0005524">
    <property type="term" value="F:ATP binding"/>
    <property type="evidence" value="ECO:0007669"/>
    <property type="project" value="UniProtKB-KW"/>
</dbReference>
<organism evidence="8">
    <name type="scientific">freshwater metagenome</name>
    <dbReference type="NCBI Taxonomy" id="449393"/>
    <lineage>
        <taxon>unclassified sequences</taxon>
        <taxon>metagenomes</taxon>
        <taxon>ecological metagenomes</taxon>
    </lineage>
</organism>
<dbReference type="PROSITE" id="PS00178">
    <property type="entry name" value="AA_TRNA_LIGASE_I"/>
    <property type="match status" value="1"/>
</dbReference>
<feature type="domain" description="Glutamyl/glutaminyl-tRNA synthetase class Ib catalytic" evidence="7">
    <location>
        <begin position="3"/>
        <end position="263"/>
    </location>
</feature>
<keyword evidence="3" id="KW-0547">Nucleotide-binding</keyword>
<dbReference type="GO" id="GO:0005829">
    <property type="term" value="C:cytosol"/>
    <property type="evidence" value="ECO:0007669"/>
    <property type="project" value="TreeGrafter"/>
</dbReference>
<keyword evidence="6" id="KW-0030">Aminoacyl-tRNA synthetase</keyword>
<protein>
    <submittedName>
        <fullName evidence="8">Unannotated protein</fullName>
    </submittedName>
</protein>
<dbReference type="InterPro" id="IPR022380">
    <property type="entry name" value="Glu-Q_tRNA(Asp)_Synthase"/>
</dbReference>
<evidence type="ECO:0000256" key="6">
    <source>
        <dbReference type="ARBA" id="ARBA00023146"/>
    </source>
</evidence>
<evidence type="ECO:0000259" key="7">
    <source>
        <dbReference type="Pfam" id="PF00749"/>
    </source>
</evidence>
<dbReference type="InterPro" id="IPR001412">
    <property type="entry name" value="aa-tRNA-synth_I_CS"/>
</dbReference>
<keyword evidence="5" id="KW-0067">ATP-binding</keyword>
<accession>A0A6J6FRS6</accession>
<dbReference type="InterPro" id="IPR020058">
    <property type="entry name" value="Glu/Gln-tRNA-synth_Ib_cat-dom"/>
</dbReference>
<dbReference type="InterPro" id="IPR014729">
    <property type="entry name" value="Rossmann-like_a/b/a_fold"/>
</dbReference>
<dbReference type="HAMAP" id="MF_01428">
    <property type="entry name" value="Glu_Q_tRNA_synth"/>
    <property type="match status" value="1"/>
</dbReference>
<dbReference type="NCBIfam" id="NF004314">
    <property type="entry name" value="PRK05710.1-3"/>
    <property type="match status" value="1"/>
</dbReference>